<keyword evidence="2" id="KW-1185">Reference proteome</keyword>
<protein>
    <submittedName>
        <fullName evidence="1">CcoQ/FixQ family Cbb3-type cytochrome c oxidase assembly chaperone</fullName>
    </submittedName>
</protein>
<organism evidence="1 2">
    <name type="scientific">Arenimonas terrae</name>
    <dbReference type="NCBI Taxonomy" id="2546226"/>
    <lineage>
        <taxon>Bacteria</taxon>
        <taxon>Pseudomonadati</taxon>
        <taxon>Pseudomonadota</taxon>
        <taxon>Gammaproteobacteria</taxon>
        <taxon>Lysobacterales</taxon>
        <taxon>Lysobacteraceae</taxon>
        <taxon>Arenimonas</taxon>
    </lineage>
</organism>
<dbReference type="EMBL" id="SMDR01000002">
    <property type="protein sequence ID" value="TNJ33639.1"/>
    <property type="molecule type" value="Genomic_DNA"/>
</dbReference>
<proteinExistence type="predicted"/>
<name>A0A5C4RRT4_9GAMM</name>
<dbReference type="RefSeq" id="WP_139448249.1">
    <property type="nucleotide sequence ID" value="NZ_SMDR01000002.1"/>
</dbReference>
<reference evidence="1 2" key="1">
    <citation type="submission" date="2019-03" db="EMBL/GenBank/DDBJ databases">
        <title>Arenimonas daejeonensis sp. nov., isolated from compost.</title>
        <authorList>
            <person name="Jeon C.O."/>
        </authorList>
    </citation>
    <scope>NUCLEOTIDE SEQUENCE [LARGE SCALE GENOMIC DNA]</scope>
    <source>
        <strain evidence="1 2">R29</strain>
    </source>
</reference>
<dbReference type="OrthoDB" id="6402501at2"/>
<comment type="caution">
    <text evidence="1">The sequence shown here is derived from an EMBL/GenBank/DDBJ whole genome shotgun (WGS) entry which is preliminary data.</text>
</comment>
<accession>A0A5C4RRT4</accession>
<evidence type="ECO:0000313" key="2">
    <source>
        <dbReference type="Proteomes" id="UP000305760"/>
    </source>
</evidence>
<dbReference type="AlphaFoldDB" id="A0A5C4RRT4"/>
<gene>
    <name evidence="1" type="ORF">E1B00_09855</name>
</gene>
<dbReference type="InterPro" id="IPR008621">
    <property type="entry name" value="Cbb3-typ_cyt_oxidase_comp"/>
</dbReference>
<sequence length="46" mass="4970">MIAGIVTVILLLAFLGGTAWAFSAKRKPEFDAAARLPLEDQNENLP</sequence>
<evidence type="ECO:0000313" key="1">
    <source>
        <dbReference type="EMBL" id="TNJ33639.1"/>
    </source>
</evidence>
<dbReference type="Pfam" id="PF05545">
    <property type="entry name" value="FixQ"/>
    <property type="match status" value="1"/>
</dbReference>
<dbReference type="Proteomes" id="UP000305760">
    <property type="component" value="Unassembled WGS sequence"/>
</dbReference>